<accession>A0AAQ3P6B5</accession>
<dbReference type="SUPFAM" id="SSF54001">
    <property type="entry name" value="Cysteine proteinases"/>
    <property type="match status" value="1"/>
</dbReference>
<gene>
    <name evidence="2" type="ORF">V8G54_008859</name>
</gene>
<keyword evidence="1" id="KW-0812">Transmembrane</keyword>
<protein>
    <submittedName>
        <fullName evidence="2">Uncharacterized protein</fullName>
    </submittedName>
</protein>
<organism evidence="2 3">
    <name type="scientific">Vigna mungo</name>
    <name type="common">Black gram</name>
    <name type="synonym">Phaseolus mungo</name>
    <dbReference type="NCBI Taxonomy" id="3915"/>
    <lineage>
        <taxon>Eukaryota</taxon>
        <taxon>Viridiplantae</taxon>
        <taxon>Streptophyta</taxon>
        <taxon>Embryophyta</taxon>
        <taxon>Tracheophyta</taxon>
        <taxon>Spermatophyta</taxon>
        <taxon>Magnoliopsida</taxon>
        <taxon>eudicotyledons</taxon>
        <taxon>Gunneridae</taxon>
        <taxon>Pentapetalae</taxon>
        <taxon>rosids</taxon>
        <taxon>fabids</taxon>
        <taxon>Fabales</taxon>
        <taxon>Fabaceae</taxon>
        <taxon>Papilionoideae</taxon>
        <taxon>50 kb inversion clade</taxon>
        <taxon>NPAAA clade</taxon>
        <taxon>indigoferoid/millettioid clade</taxon>
        <taxon>Phaseoleae</taxon>
        <taxon>Vigna</taxon>
    </lineage>
</organism>
<feature type="non-terminal residue" evidence="2">
    <location>
        <position position="1"/>
    </location>
</feature>
<name>A0AAQ3P6B5_VIGMU</name>
<dbReference type="InterPro" id="IPR038765">
    <property type="entry name" value="Papain-like_cys_pep_sf"/>
</dbReference>
<evidence type="ECO:0000256" key="1">
    <source>
        <dbReference type="SAM" id="Phobius"/>
    </source>
</evidence>
<keyword evidence="1" id="KW-1133">Transmembrane helix</keyword>
<feature type="transmembrane region" description="Helical" evidence="1">
    <location>
        <begin position="146"/>
        <end position="168"/>
    </location>
</feature>
<keyword evidence="1" id="KW-0472">Membrane</keyword>
<proteinExistence type="predicted"/>
<evidence type="ECO:0000313" key="2">
    <source>
        <dbReference type="EMBL" id="WVZ21537.1"/>
    </source>
</evidence>
<sequence length="181" mass="21068">TFILYAAINALVPFQLEDAQEFLSFLMDQMHDELWWSRLQISNFILLVNPKMPLYPRLAQGKSWDELPGLVDICVRCLHSNVSSDMVDFHISVFQAHNAEENYLRIQSEIVTKFHHQPHALNIIITTRDSDRNRNRNRNGIRRKHWRNVGLAFNCTFLLFGSVIQLIACARLCQNPFSLTS</sequence>
<dbReference type="Proteomes" id="UP001374535">
    <property type="component" value="Chromosome 2"/>
</dbReference>
<evidence type="ECO:0000313" key="3">
    <source>
        <dbReference type="Proteomes" id="UP001374535"/>
    </source>
</evidence>
<reference evidence="2 3" key="1">
    <citation type="journal article" date="2023" name="Life. Sci Alliance">
        <title>Evolutionary insights into 3D genome organization and epigenetic landscape of Vigna mungo.</title>
        <authorList>
            <person name="Junaid A."/>
            <person name="Singh B."/>
            <person name="Bhatia S."/>
        </authorList>
    </citation>
    <scope>NUCLEOTIDE SEQUENCE [LARGE SCALE GENOMIC DNA]</scope>
    <source>
        <strain evidence="2">Urdbean</strain>
    </source>
</reference>
<keyword evidence="3" id="KW-1185">Reference proteome</keyword>
<dbReference type="AlphaFoldDB" id="A0AAQ3P6B5"/>
<dbReference type="EMBL" id="CP144699">
    <property type="protein sequence ID" value="WVZ21537.1"/>
    <property type="molecule type" value="Genomic_DNA"/>
</dbReference>